<dbReference type="FunCoup" id="H2ATS6">
    <property type="interactions" value="205"/>
</dbReference>
<dbReference type="EMBL" id="HE650824">
    <property type="protein sequence ID" value="CCF57776.1"/>
    <property type="molecule type" value="Genomic_DNA"/>
</dbReference>
<evidence type="ECO:0000256" key="5">
    <source>
        <dbReference type="ARBA" id="ARBA00022729"/>
    </source>
</evidence>
<evidence type="ECO:0000256" key="9">
    <source>
        <dbReference type="SAM" id="SignalP"/>
    </source>
</evidence>
<dbReference type="GeneID" id="13885734"/>
<dbReference type="HOGENOM" id="CLU_034955_0_0_1"/>
<keyword evidence="7" id="KW-0653">Protein transport</keyword>
<dbReference type="GO" id="GO:0000774">
    <property type="term" value="F:adenyl-nucleotide exchange factor activity"/>
    <property type="evidence" value="ECO:0007669"/>
    <property type="project" value="EnsemblFungi"/>
</dbReference>
<evidence type="ECO:0000256" key="6">
    <source>
        <dbReference type="ARBA" id="ARBA00022824"/>
    </source>
</evidence>
<dbReference type="AlphaFoldDB" id="H2ATS6"/>
<dbReference type="GO" id="GO:0006616">
    <property type="term" value="P:SRP-dependent cotranslational protein targeting to membrane, translocation"/>
    <property type="evidence" value="ECO:0007669"/>
    <property type="project" value="EnsemblFungi"/>
</dbReference>
<gene>
    <name evidence="10" type="primary">KAFR0D01300</name>
    <name evidence="10" type="ORF">KAFR_0D01300</name>
</gene>
<keyword evidence="5 9" id="KW-0732">Signal</keyword>
<dbReference type="InterPro" id="IPR011989">
    <property type="entry name" value="ARM-like"/>
</dbReference>
<evidence type="ECO:0000256" key="1">
    <source>
        <dbReference type="ARBA" id="ARBA00010588"/>
    </source>
</evidence>
<feature type="signal peptide" evidence="9">
    <location>
        <begin position="1"/>
        <end position="19"/>
    </location>
</feature>
<comment type="similarity">
    <text evidence="1">Belongs to the SIL1 family.</text>
</comment>
<dbReference type="STRING" id="1071382.H2ATS6"/>
<dbReference type="Gene3D" id="1.25.10.10">
    <property type="entry name" value="Leucine-rich Repeat Variant"/>
    <property type="match status" value="1"/>
</dbReference>
<keyword evidence="8" id="KW-0811">Translocation</keyword>
<dbReference type="eggNOG" id="KOG2160">
    <property type="taxonomic scope" value="Eukaryota"/>
</dbReference>
<evidence type="ECO:0000256" key="3">
    <source>
        <dbReference type="ARBA" id="ARBA00015352"/>
    </source>
</evidence>
<keyword evidence="6" id="KW-0256">Endoplasmic reticulum</keyword>
<evidence type="ECO:0000313" key="11">
    <source>
        <dbReference type="Proteomes" id="UP000005220"/>
    </source>
</evidence>
<evidence type="ECO:0000313" key="10">
    <source>
        <dbReference type="EMBL" id="CCF57776.1"/>
    </source>
</evidence>
<dbReference type="InterPro" id="IPR031884">
    <property type="entry name" value="Sil1_fungi"/>
</dbReference>
<dbReference type="OrthoDB" id="448649at2759"/>
<accession>H2ATS6</accession>
<dbReference type="RefSeq" id="XP_003956911.1">
    <property type="nucleotide sequence ID" value="XM_003956862.1"/>
</dbReference>
<dbReference type="Proteomes" id="UP000005220">
    <property type="component" value="Chromosome 4"/>
</dbReference>
<evidence type="ECO:0000256" key="4">
    <source>
        <dbReference type="ARBA" id="ARBA00022448"/>
    </source>
</evidence>
<feature type="chain" id="PRO_5003559933" description="Nucleotide exchange factor SIL1" evidence="9">
    <location>
        <begin position="20"/>
        <end position="393"/>
    </location>
</feature>
<protein>
    <recommendedName>
        <fullName evidence="3">Nucleotide exchange factor SIL1</fullName>
    </recommendedName>
</protein>
<evidence type="ECO:0000256" key="2">
    <source>
        <dbReference type="ARBA" id="ARBA00011799"/>
    </source>
</evidence>
<sequence length="393" mass="45739">MKPQSITILLTLFIRYILASRENQVILAPNQDTMSQGQGNSDPSLSNLHFTHDLVCNDVECYPLVFEPTNEWQIIRPGQQIPGGLDVKLNLETGLKEAKLLETEEISTDYEFTAQFNEIKGLLSNGDEQSYDEIESKLDDLLEFAHDYKHGLKIISHEFKFITENLSFNESLPFKLREISARLILSCLRNNPPVLNYINETYPSYVGDIFSELSKQNVLEVQILMKRYLNILLELISENYQFSNFEFGTLSNIYKSTNDKQIKLKLLELISHSLQEEHSVSNLQKRNELIDVKSLAQEFSTHIRDKSIDELHVRKFFNSLFNLKKAYPNDIKVDEQFLNWLAQQSEERKLNLGNQLTERDLEQDSFDQKLIESRHLLFGNPMANRIKHFEDEL</sequence>
<dbReference type="Pfam" id="PF16782">
    <property type="entry name" value="SIL1"/>
    <property type="match status" value="1"/>
</dbReference>
<evidence type="ECO:0000256" key="7">
    <source>
        <dbReference type="ARBA" id="ARBA00022927"/>
    </source>
</evidence>
<evidence type="ECO:0000256" key="8">
    <source>
        <dbReference type="ARBA" id="ARBA00023010"/>
    </source>
</evidence>
<keyword evidence="11" id="KW-1185">Reference proteome</keyword>
<name>H2ATS6_KAZAF</name>
<reference evidence="10 11" key="1">
    <citation type="journal article" date="2011" name="Proc. Natl. Acad. Sci. U.S.A.">
        <title>Evolutionary erosion of yeast sex chromosomes by mating-type switching accidents.</title>
        <authorList>
            <person name="Gordon J.L."/>
            <person name="Armisen D."/>
            <person name="Proux-Wera E."/>
            <person name="Oheigeartaigh S.S."/>
            <person name="Byrne K.P."/>
            <person name="Wolfe K.H."/>
        </authorList>
    </citation>
    <scope>NUCLEOTIDE SEQUENCE [LARGE SCALE GENOMIC DNA]</scope>
    <source>
        <strain evidence="11">ATCC 22294 / BCRC 22015 / CBS 2517 / CECT 1963 / NBRC 1671 / NRRL Y-8276</strain>
    </source>
</reference>
<proteinExistence type="inferred from homology"/>
<organism evidence="10 11">
    <name type="scientific">Kazachstania africana (strain ATCC 22294 / BCRC 22015 / CBS 2517 / CECT 1963 / NBRC 1671 / NRRL Y-8276)</name>
    <name type="common">Yeast</name>
    <name type="synonym">Kluyveromyces africanus</name>
    <dbReference type="NCBI Taxonomy" id="1071382"/>
    <lineage>
        <taxon>Eukaryota</taxon>
        <taxon>Fungi</taxon>
        <taxon>Dikarya</taxon>
        <taxon>Ascomycota</taxon>
        <taxon>Saccharomycotina</taxon>
        <taxon>Saccharomycetes</taxon>
        <taxon>Saccharomycetales</taxon>
        <taxon>Saccharomycetaceae</taxon>
        <taxon>Kazachstania</taxon>
    </lineage>
</organism>
<dbReference type="InParanoid" id="H2ATS6"/>
<dbReference type="KEGG" id="kaf:KAFR_0D01300"/>
<keyword evidence="4" id="KW-0813">Transport</keyword>
<comment type="subunit">
    <text evidence="2">Interacts with KAR2.</text>
</comment>
<dbReference type="GO" id="GO:0005783">
    <property type="term" value="C:endoplasmic reticulum"/>
    <property type="evidence" value="ECO:0007669"/>
    <property type="project" value="InterPro"/>
</dbReference>